<feature type="compositionally biased region" description="Low complexity" evidence="1">
    <location>
        <begin position="57"/>
        <end position="67"/>
    </location>
</feature>
<dbReference type="AlphaFoldDB" id="A0A150LZ09"/>
<gene>
    <name evidence="2" type="ORF">B4135_2568</name>
</gene>
<dbReference type="Proteomes" id="UP000075683">
    <property type="component" value="Unassembled WGS sequence"/>
</dbReference>
<protein>
    <submittedName>
        <fullName evidence="2">Uncharacterized protein</fullName>
    </submittedName>
</protein>
<evidence type="ECO:0000256" key="1">
    <source>
        <dbReference type="SAM" id="MobiDB-lite"/>
    </source>
</evidence>
<evidence type="ECO:0000313" key="3">
    <source>
        <dbReference type="Proteomes" id="UP000075683"/>
    </source>
</evidence>
<evidence type="ECO:0000313" key="2">
    <source>
        <dbReference type="EMBL" id="KYD17356.1"/>
    </source>
</evidence>
<feature type="region of interest" description="Disordered" evidence="1">
    <location>
        <begin position="27"/>
        <end position="73"/>
    </location>
</feature>
<name>A0A150LZ09_9BACI</name>
<dbReference type="EMBL" id="LQYT01000057">
    <property type="protein sequence ID" value="KYD17356.1"/>
    <property type="molecule type" value="Genomic_DNA"/>
</dbReference>
<organism evidence="2 3">
    <name type="scientific">Caldibacillus debilis</name>
    <dbReference type="NCBI Taxonomy" id="301148"/>
    <lineage>
        <taxon>Bacteria</taxon>
        <taxon>Bacillati</taxon>
        <taxon>Bacillota</taxon>
        <taxon>Bacilli</taxon>
        <taxon>Bacillales</taxon>
        <taxon>Bacillaceae</taxon>
        <taxon>Caldibacillus</taxon>
    </lineage>
</organism>
<comment type="caution">
    <text evidence="2">The sequence shown here is derived from an EMBL/GenBank/DDBJ whole genome shotgun (WGS) entry which is preliminary data.</text>
</comment>
<proteinExistence type="predicted"/>
<feature type="compositionally biased region" description="Basic and acidic residues" evidence="1">
    <location>
        <begin position="27"/>
        <end position="56"/>
    </location>
</feature>
<sequence length="73" mass="8412">MVKPEDFREDRCPRRKGTSVLFFSEKADAAVRQRQGGRSEAESEESRRRYGTDRRLPPAARRQLPTRKGFSSG</sequence>
<accession>A0A150LZ09</accession>
<reference evidence="2 3" key="1">
    <citation type="submission" date="2016-01" db="EMBL/GenBank/DDBJ databases">
        <title>Draft Genome Sequences of Seven Thermophilic Sporeformers Isolated from Foods.</title>
        <authorList>
            <person name="Berendsen E.M."/>
            <person name="Wells-Bennik M.H."/>
            <person name="Krawcyk A.O."/>
            <person name="De Jong A."/>
            <person name="Holsappel S."/>
            <person name="Eijlander R.T."/>
            <person name="Kuipers O.P."/>
        </authorList>
    </citation>
    <scope>NUCLEOTIDE SEQUENCE [LARGE SCALE GENOMIC DNA]</scope>
    <source>
        <strain evidence="2 3">B4135</strain>
    </source>
</reference>